<gene>
    <name evidence="2" type="ORF">SEMRO_2174_G317650.1</name>
</gene>
<evidence type="ECO:0000256" key="1">
    <source>
        <dbReference type="SAM" id="MobiDB-lite"/>
    </source>
</evidence>
<keyword evidence="3" id="KW-1185">Reference proteome</keyword>
<feature type="region of interest" description="Disordered" evidence="1">
    <location>
        <begin position="91"/>
        <end position="114"/>
    </location>
</feature>
<evidence type="ECO:0000313" key="3">
    <source>
        <dbReference type="Proteomes" id="UP001153069"/>
    </source>
</evidence>
<evidence type="ECO:0000313" key="2">
    <source>
        <dbReference type="EMBL" id="CAB9528217.1"/>
    </source>
</evidence>
<sequence length="135" mass="15398">MTEDVFYGGPTAEDRICEALVDNLLLLYPNGPPAEDAQIGKWMEEIVQFEGISLQIQQELRAKDDTDRDNDTAVRSIYEKGLERAVTEWKARAAENQKQPEPAPTDVDAKQKVQKKSFSLFDQMDQGLWEHLESQ</sequence>
<comment type="caution">
    <text evidence="2">The sequence shown here is derived from an EMBL/GenBank/DDBJ whole genome shotgun (WGS) entry which is preliminary data.</text>
</comment>
<reference evidence="2" key="1">
    <citation type="submission" date="2020-06" db="EMBL/GenBank/DDBJ databases">
        <authorList>
            <consortium name="Plant Systems Biology data submission"/>
        </authorList>
    </citation>
    <scope>NUCLEOTIDE SEQUENCE</scope>
    <source>
        <strain evidence="2">D6</strain>
    </source>
</reference>
<organism evidence="2 3">
    <name type="scientific">Seminavis robusta</name>
    <dbReference type="NCBI Taxonomy" id="568900"/>
    <lineage>
        <taxon>Eukaryota</taxon>
        <taxon>Sar</taxon>
        <taxon>Stramenopiles</taxon>
        <taxon>Ochrophyta</taxon>
        <taxon>Bacillariophyta</taxon>
        <taxon>Bacillariophyceae</taxon>
        <taxon>Bacillariophycidae</taxon>
        <taxon>Naviculales</taxon>
        <taxon>Naviculaceae</taxon>
        <taxon>Seminavis</taxon>
    </lineage>
</organism>
<dbReference type="EMBL" id="CAICTM010002172">
    <property type="protein sequence ID" value="CAB9528217.1"/>
    <property type="molecule type" value="Genomic_DNA"/>
</dbReference>
<name>A0A9N8EU41_9STRA</name>
<protein>
    <submittedName>
        <fullName evidence="2">Uncharacterized protein</fullName>
    </submittedName>
</protein>
<accession>A0A9N8EU41</accession>
<proteinExistence type="predicted"/>
<dbReference type="AlphaFoldDB" id="A0A9N8EU41"/>
<dbReference type="Proteomes" id="UP001153069">
    <property type="component" value="Unassembled WGS sequence"/>
</dbReference>